<evidence type="ECO:0000256" key="1">
    <source>
        <dbReference type="SAM" id="MobiDB-lite"/>
    </source>
</evidence>
<feature type="region of interest" description="Disordered" evidence="1">
    <location>
        <begin position="55"/>
        <end position="82"/>
    </location>
</feature>
<name>A0A1B6BYJ2_9HEMI</name>
<gene>
    <name evidence="2" type="ORF">g.8784</name>
</gene>
<dbReference type="EMBL" id="GEDC01031253">
    <property type="protein sequence ID" value="JAS06045.1"/>
    <property type="molecule type" value="Transcribed_RNA"/>
</dbReference>
<evidence type="ECO:0000313" key="2">
    <source>
        <dbReference type="EMBL" id="JAS06045.1"/>
    </source>
</evidence>
<feature type="non-terminal residue" evidence="2">
    <location>
        <position position="111"/>
    </location>
</feature>
<accession>A0A1B6BYJ2</accession>
<protein>
    <recommendedName>
        <fullName evidence="3">PiggyBac transposable element-derived protein 4 C-terminal zinc-ribbon domain-containing protein</fullName>
    </recommendedName>
</protein>
<proteinExistence type="predicted"/>
<organism evidence="2">
    <name type="scientific">Clastoptera arizonana</name>
    <name type="common">Arizona spittle bug</name>
    <dbReference type="NCBI Taxonomy" id="38151"/>
    <lineage>
        <taxon>Eukaryota</taxon>
        <taxon>Metazoa</taxon>
        <taxon>Ecdysozoa</taxon>
        <taxon>Arthropoda</taxon>
        <taxon>Hexapoda</taxon>
        <taxon>Insecta</taxon>
        <taxon>Pterygota</taxon>
        <taxon>Neoptera</taxon>
        <taxon>Paraneoptera</taxon>
        <taxon>Hemiptera</taxon>
        <taxon>Auchenorrhyncha</taxon>
        <taxon>Cercopoidea</taxon>
        <taxon>Clastopteridae</taxon>
        <taxon>Clastoptera</taxon>
    </lineage>
</organism>
<sequence>MFFWLFEVAITNSYIWYKEMQKRYNQKPMTHNKFRVSLLKSLVAEKVDVFRPIAKKRGRPAEGPPQQRLDERQHFMDRKEKGSSKCVVCMKSGLHSETIYYCKTCAALPPL</sequence>
<feature type="compositionally biased region" description="Basic and acidic residues" evidence="1">
    <location>
        <begin position="68"/>
        <end position="82"/>
    </location>
</feature>
<dbReference type="PANTHER" id="PTHR46599:SF3">
    <property type="entry name" value="PIGGYBAC TRANSPOSABLE ELEMENT-DERIVED PROTEIN 4"/>
    <property type="match status" value="1"/>
</dbReference>
<dbReference type="PANTHER" id="PTHR46599">
    <property type="entry name" value="PIGGYBAC TRANSPOSABLE ELEMENT-DERIVED PROTEIN 4"/>
    <property type="match status" value="1"/>
</dbReference>
<evidence type="ECO:0008006" key="3">
    <source>
        <dbReference type="Google" id="ProtNLM"/>
    </source>
</evidence>
<dbReference type="AlphaFoldDB" id="A0A1B6BYJ2"/>
<reference evidence="2" key="1">
    <citation type="submission" date="2015-12" db="EMBL/GenBank/DDBJ databases">
        <title>De novo transcriptome assembly of four potential Pierce s Disease insect vectors from Arizona vineyards.</title>
        <authorList>
            <person name="Tassone E.E."/>
        </authorList>
    </citation>
    <scope>NUCLEOTIDE SEQUENCE</scope>
</reference>